<dbReference type="GO" id="GO:0005975">
    <property type="term" value="P:carbohydrate metabolic process"/>
    <property type="evidence" value="ECO:0007669"/>
    <property type="project" value="InterPro"/>
</dbReference>
<evidence type="ECO:0000256" key="1">
    <source>
        <dbReference type="ARBA" id="ARBA00004496"/>
    </source>
</evidence>
<comment type="caution">
    <text evidence="8">The sequence shown here is derived from an EMBL/GenBank/DDBJ whole genome shotgun (WGS) entry which is preliminary data.</text>
</comment>
<comment type="similarity">
    <text evidence="2">Belongs to the GmhB family.</text>
</comment>
<dbReference type="PANTHER" id="PTHR42891:SF1">
    <property type="entry name" value="D-GLYCERO-BETA-D-MANNO-HEPTOSE-1,7-BISPHOSPHATE 7-PHOSPHATASE"/>
    <property type="match status" value="1"/>
</dbReference>
<dbReference type="GO" id="GO:0016791">
    <property type="term" value="F:phosphatase activity"/>
    <property type="evidence" value="ECO:0007669"/>
    <property type="project" value="InterPro"/>
</dbReference>
<dbReference type="PANTHER" id="PTHR42891">
    <property type="entry name" value="D-GLYCERO-BETA-D-MANNO-HEPTOSE-1,7-BISPHOSPHATE 7-PHOSPHATASE"/>
    <property type="match status" value="1"/>
</dbReference>
<evidence type="ECO:0000256" key="7">
    <source>
        <dbReference type="ARBA" id="ARBA00031828"/>
    </source>
</evidence>
<evidence type="ECO:0000256" key="3">
    <source>
        <dbReference type="ARBA" id="ARBA00022490"/>
    </source>
</evidence>
<keyword evidence="3" id="KW-0963">Cytoplasm</keyword>
<protein>
    <recommendedName>
        <fullName evidence="7">D,D-heptose 1,7-bisphosphate phosphatase</fullName>
    </recommendedName>
</protein>
<dbReference type="NCBIfam" id="TIGR01656">
    <property type="entry name" value="Histidinol-ppas"/>
    <property type="match status" value="1"/>
</dbReference>
<dbReference type="Proteomes" id="UP000244450">
    <property type="component" value="Unassembled WGS sequence"/>
</dbReference>
<dbReference type="Pfam" id="PF13242">
    <property type="entry name" value="Hydrolase_like"/>
    <property type="match status" value="1"/>
</dbReference>
<dbReference type="InterPro" id="IPR006549">
    <property type="entry name" value="HAD-SF_hydro_IIIA"/>
</dbReference>
<evidence type="ECO:0000256" key="6">
    <source>
        <dbReference type="ARBA" id="ARBA00023277"/>
    </source>
</evidence>
<evidence type="ECO:0000256" key="4">
    <source>
        <dbReference type="ARBA" id="ARBA00022723"/>
    </source>
</evidence>
<proteinExistence type="inferred from homology"/>
<accession>A0A2T7BHE4</accession>
<keyword evidence="4" id="KW-0479">Metal-binding</keyword>
<keyword evidence="5 8" id="KW-0378">Hydrolase</keyword>
<evidence type="ECO:0000313" key="9">
    <source>
        <dbReference type="Proteomes" id="UP000244450"/>
    </source>
</evidence>
<dbReference type="OrthoDB" id="9813880at2"/>
<dbReference type="SUPFAM" id="SSF56784">
    <property type="entry name" value="HAD-like"/>
    <property type="match status" value="1"/>
</dbReference>
<organism evidence="8 9">
    <name type="scientific">Chitinophaga parva</name>
    <dbReference type="NCBI Taxonomy" id="2169414"/>
    <lineage>
        <taxon>Bacteria</taxon>
        <taxon>Pseudomonadati</taxon>
        <taxon>Bacteroidota</taxon>
        <taxon>Chitinophagia</taxon>
        <taxon>Chitinophagales</taxon>
        <taxon>Chitinophagaceae</taxon>
        <taxon>Chitinophaga</taxon>
    </lineage>
</organism>
<dbReference type="CDD" id="cd07503">
    <property type="entry name" value="HAD_HisB-N"/>
    <property type="match status" value="1"/>
</dbReference>
<dbReference type="InterPro" id="IPR004446">
    <property type="entry name" value="Heptose_bisP_phosphatase"/>
</dbReference>
<dbReference type="Gene3D" id="3.40.50.1000">
    <property type="entry name" value="HAD superfamily/HAD-like"/>
    <property type="match status" value="1"/>
</dbReference>
<evidence type="ECO:0000256" key="2">
    <source>
        <dbReference type="ARBA" id="ARBA00005628"/>
    </source>
</evidence>
<dbReference type="InterPro" id="IPR036412">
    <property type="entry name" value="HAD-like_sf"/>
</dbReference>
<dbReference type="EMBL" id="QCYK01000002">
    <property type="protein sequence ID" value="PUZ25698.1"/>
    <property type="molecule type" value="Genomic_DNA"/>
</dbReference>
<dbReference type="GO" id="GO:0005737">
    <property type="term" value="C:cytoplasm"/>
    <property type="evidence" value="ECO:0007669"/>
    <property type="project" value="UniProtKB-SubCell"/>
</dbReference>
<reference evidence="8 9" key="1">
    <citation type="submission" date="2018-04" db="EMBL/GenBank/DDBJ databases">
        <title>Chitinophaga fuyangensis sp. nov., isolated from soil in a chemical factory.</title>
        <authorList>
            <person name="Chen K."/>
        </authorList>
    </citation>
    <scope>NUCLEOTIDE SEQUENCE [LARGE SCALE GENOMIC DNA]</scope>
    <source>
        <strain evidence="8 9">LY-1</strain>
    </source>
</reference>
<keyword evidence="6" id="KW-0119">Carbohydrate metabolism</keyword>
<sequence>MRKAIFLDKDGTLIYDVPYNADPEKIFLQEKLVHGLRKLQAAGYLLVVVTNQAGVAHGHFPEHHLKGVRAKIESLLYEQGIVLDGFYYCPHHPEGRMVQYAYACECRKPLPGLFLQAAREMNIDLGNSWALGDILNDVEAGNRAGCSTILINNGNETEWHTTGYGRTPDHITRSINEAASIILQPEGFHITENRWDRPSMYL</sequence>
<name>A0A2T7BHE4_9BACT</name>
<dbReference type="AlphaFoldDB" id="A0A2T7BHE4"/>
<dbReference type="GO" id="GO:0046872">
    <property type="term" value="F:metal ion binding"/>
    <property type="evidence" value="ECO:0007669"/>
    <property type="project" value="UniProtKB-KW"/>
</dbReference>
<comment type="subcellular location">
    <subcellularLocation>
        <location evidence="1">Cytoplasm</location>
    </subcellularLocation>
</comment>
<evidence type="ECO:0000313" key="8">
    <source>
        <dbReference type="EMBL" id="PUZ25698.1"/>
    </source>
</evidence>
<dbReference type="NCBIfam" id="TIGR01662">
    <property type="entry name" value="HAD-SF-IIIA"/>
    <property type="match status" value="1"/>
</dbReference>
<gene>
    <name evidence="8" type="ORF">DCC81_15640</name>
</gene>
<dbReference type="InterPro" id="IPR006543">
    <property type="entry name" value="Histidinol-phos"/>
</dbReference>
<evidence type="ECO:0000256" key="5">
    <source>
        <dbReference type="ARBA" id="ARBA00022801"/>
    </source>
</evidence>
<dbReference type="RefSeq" id="WP_108687537.1">
    <property type="nucleotide sequence ID" value="NZ_QCYK01000002.1"/>
</dbReference>
<keyword evidence="9" id="KW-1185">Reference proteome</keyword>
<dbReference type="InterPro" id="IPR023214">
    <property type="entry name" value="HAD_sf"/>
</dbReference>